<proteinExistence type="inferred from homology"/>
<dbReference type="STRING" id="78915.A0A4P9XJ04"/>
<evidence type="ECO:0000256" key="6">
    <source>
        <dbReference type="SAM" id="MobiDB-lite"/>
    </source>
</evidence>
<dbReference type="CDD" id="cd00093">
    <property type="entry name" value="HTH_XRE"/>
    <property type="match status" value="1"/>
</dbReference>
<evidence type="ECO:0000256" key="3">
    <source>
        <dbReference type="ARBA" id="ARBA00023125"/>
    </source>
</evidence>
<gene>
    <name evidence="8" type="ORF">THASP1DRAFT_19438</name>
</gene>
<dbReference type="SMART" id="SM00530">
    <property type="entry name" value="HTH_XRE"/>
    <property type="match status" value="1"/>
</dbReference>
<name>A0A4P9XJ04_9FUNG</name>
<protein>
    <submittedName>
        <fullName evidence="8">Multi protein bridging factor 1-domain-containing protein</fullName>
    </submittedName>
</protein>
<organism evidence="8 9">
    <name type="scientific">Thamnocephalis sphaerospora</name>
    <dbReference type="NCBI Taxonomy" id="78915"/>
    <lineage>
        <taxon>Eukaryota</taxon>
        <taxon>Fungi</taxon>
        <taxon>Fungi incertae sedis</taxon>
        <taxon>Zoopagomycota</taxon>
        <taxon>Zoopagomycotina</taxon>
        <taxon>Zoopagomycetes</taxon>
        <taxon>Zoopagales</taxon>
        <taxon>Sigmoideomycetaceae</taxon>
        <taxon>Thamnocephalis</taxon>
    </lineage>
</organism>
<keyword evidence="9" id="KW-1185">Reference proteome</keyword>
<evidence type="ECO:0000259" key="7">
    <source>
        <dbReference type="PROSITE" id="PS50943"/>
    </source>
</evidence>
<evidence type="ECO:0000313" key="9">
    <source>
        <dbReference type="Proteomes" id="UP000271241"/>
    </source>
</evidence>
<keyword evidence="3" id="KW-0238">DNA-binding</keyword>
<dbReference type="Pfam" id="PF08523">
    <property type="entry name" value="MBF1"/>
    <property type="match status" value="1"/>
</dbReference>
<keyword evidence="4" id="KW-0804">Transcription</keyword>
<accession>A0A4P9XJ04</accession>
<evidence type="ECO:0000256" key="1">
    <source>
        <dbReference type="ARBA" id="ARBA00009802"/>
    </source>
</evidence>
<dbReference type="PANTHER" id="PTHR10245">
    <property type="entry name" value="ENDOTHELIAL DIFFERENTIATION-RELATED FACTOR 1 MULTIPROTEIN BRIDGING FACTOR 1"/>
    <property type="match status" value="1"/>
</dbReference>
<feature type="region of interest" description="Disordered" evidence="6">
    <location>
        <begin position="1"/>
        <end position="30"/>
    </location>
</feature>
<dbReference type="InterPro" id="IPR013729">
    <property type="entry name" value="MBF1_N"/>
</dbReference>
<dbReference type="GO" id="GO:0005634">
    <property type="term" value="C:nucleus"/>
    <property type="evidence" value="ECO:0007669"/>
    <property type="project" value="TreeGrafter"/>
</dbReference>
<dbReference type="PANTHER" id="PTHR10245:SF15">
    <property type="entry name" value="ENDOTHELIAL DIFFERENTIATION-RELATED FACTOR 1"/>
    <property type="match status" value="1"/>
</dbReference>
<dbReference type="FunFam" id="1.10.260.40:FF:000015">
    <property type="entry name" value="Endothelial differentiation-related factor 1"/>
    <property type="match status" value="1"/>
</dbReference>
<dbReference type="SUPFAM" id="SSF47413">
    <property type="entry name" value="lambda repressor-like DNA-binding domains"/>
    <property type="match status" value="1"/>
</dbReference>
<dbReference type="InterPro" id="IPR001387">
    <property type="entry name" value="Cro/C1-type_HTH"/>
</dbReference>
<sequence>MSDWDSVTVLRKQQDTARTTKSQSVLNAARRSGAVVGTEKKFTGSANKHGSDEHQRLAKIDNDEDIYKVQTVSISVGRAIQKGRQDKGLTQKDLGQRVNEKGNVINDYEAGRAIPNQQILSKLERALGVKLRGKNIGEPLGPAGKKK</sequence>
<comment type="function">
    <text evidence="5">Transcriptional coactivator that stimulates GCN4-dependent transcriptional activity by bridging the DNA-binding region of GCN4 and TBP (SPT15), thereby recruiting TBP to GCN4-bound promoters. Involved in induction of the ribosome quality control (RQC) pathway; a pathway that degrades nascent peptide chains during problematic translation. Required to prevent stalled ribosomes from frameshifting.</text>
</comment>
<dbReference type="GO" id="GO:0003677">
    <property type="term" value="F:DNA binding"/>
    <property type="evidence" value="ECO:0007669"/>
    <property type="project" value="UniProtKB-KW"/>
</dbReference>
<dbReference type="Pfam" id="PF01381">
    <property type="entry name" value="HTH_3"/>
    <property type="match status" value="1"/>
</dbReference>
<keyword evidence="2" id="KW-0805">Transcription regulation</keyword>
<reference evidence="9" key="1">
    <citation type="journal article" date="2018" name="Nat. Microbiol.">
        <title>Leveraging single-cell genomics to expand the fungal tree of life.</title>
        <authorList>
            <person name="Ahrendt S.R."/>
            <person name="Quandt C.A."/>
            <person name="Ciobanu D."/>
            <person name="Clum A."/>
            <person name="Salamov A."/>
            <person name="Andreopoulos B."/>
            <person name="Cheng J.F."/>
            <person name="Woyke T."/>
            <person name="Pelin A."/>
            <person name="Henrissat B."/>
            <person name="Reynolds N.K."/>
            <person name="Benny G.L."/>
            <person name="Smith M.E."/>
            <person name="James T.Y."/>
            <person name="Grigoriev I.V."/>
        </authorList>
    </citation>
    <scope>NUCLEOTIDE SEQUENCE [LARGE SCALE GENOMIC DNA]</scope>
    <source>
        <strain evidence="9">RSA 1356</strain>
    </source>
</reference>
<comment type="similarity">
    <text evidence="1">Belongs to the MBF1 family.</text>
</comment>
<evidence type="ECO:0000256" key="4">
    <source>
        <dbReference type="ARBA" id="ARBA00023163"/>
    </source>
</evidence>
<feature type="compositionally biased region" description="Polar residues" evidence="6">
    <location>
        <begin position="16"/>
        <end position="26"/>
    </location>
</feature>
<dbReference type="EMBL" id="KZ993047">
    <property type="protein sequence ID" value="RKP05723.1"/>
    <property type="molecule type" value="Genomic_DNA"/>
</dbReference>
<dbReference type="InterPro" id="IPR010982">
    <property type="entry name" value="Lambda_DNA-bd_dom_sf"/>
</dbReference>
<dbReference type="AlphaFoldDB" id="A0A4P9XJ04"/>
<evidence type="ECO:0000313" key="8">
    <source>
        <dbReference type="EMBL" id="RKP05723.1"/>
    </source>
</evidence>
<evidence type="ECO:0000256" key="2">
    <source>
        <dbReference type="ARBA" id="ARBA00023015"/>
    </source>
</evidence>
<feature type="domain" description="HTH cro/C1-type" evidence="7">
    <location>
        <begin position="80"/>
        <end position="134"/>
    </location>
</feature>
<dbReference type="PROSITE" id="PS50943">
    <property type="entry name" value="HTH_CROC1"/>
    <property type="match status" value="1"/>
</dbReference>
<evidence type="ECO:0000256" key="5">
    <source>
        <dbReference type="ARBA" id="ARBA00035107"/>
    </source>
</evidence>
<dbReference type="Proteomes" id="UP000271241">
    <property type="component" value="Unassembled WGS sequence"/>
</dbReference>
<dbReference type="OrthoDB" id="10253401at2759"/>
<dbReference type="Gene3D" id="1.10.260.40">
    <property type="entry name" value="lambda repressor-like DNA-binding domains"/>
    <property type="match status" value="1"/>
</dbReference>